<comment type="caution">
    <text evidence="6">The sequence shown here is derived from an EMBL/GenBank/DDBJ whole genome shotgun (WGS) entry which is preliminary data.</text>
</comment>
<dbReference type="Pfam" id="PF13359">
    <property type="entry name" value="DDE_Tnp_4"/>
    <property type="match status" value="1"/>
</dbReference>
<evidence type="ECO:0000256" key="1">
    <source>
        <dbReference type="ARBA" id="ARBA00001968"/>
    </source>
</evidence>
<organism evidence="6 7">
    <name type="scientific">Perkinsus olseni</name>
    <name type="common">Perkinsus atlanticus</name>
    <dbReference type="NCBI Taxonomy" id="32597"/>
    <lineage>
        <taxon>Eukaryota</taxon>
        <taxon>Sar</taxon>
        <taxon>Alveolata</taxon>
        <taxon>Perkinsozoa</taxon>
        <taxon>Perkinsea</taxon>
        <taxon>Perkinsida</taxon>
        <taxon>Perkinsidae</taxon>
        <taxon>Perkinsus</taxon>
    </lineage>
</organism>
<evidence type="ECO:0000313" key="7">
    <source>
        <dbReference type="Proteomes" id="UP000541610"/>
    </source>
</evidence>
<protein>
    <submittedName>
        <fullName evidence="6">Uncharacterized protein</fullName>
    </submittedName>
</protein>
<dbReference type="GO" id="GO:0046872">
    <property type="term" value="F:metal ion binding"/>
    <property type="evidence" value="ECO:0007669"/>
    <property type="project" value="UniProtKB-KW"/>
</dbReference>
<evidence type="ECO:0000259" key="5">
    <source>
        <dbReference type="Pfam" id="PF13873"/>
    </source>
</evidence>
<name>A0A7J6P523_PEROL</name>
<dbReference type="Proteomes" id="UP000541610">
    <property type="component" value="Unassembled WGS sequence"/>
</dbReference>
<dbReference type="InterPro" id="IPR027806">
    <property type="entry name" value="HARBI1_dom"/>
</dbReference>
<dbReference type="Gene3D" id="1.10.10.60">
    <property type="entry name" value="Homeodomain-like"/>
    <property type="match status" value="1"/>
</dbReference>
<gene>
    <name evidence="6" type="ORF">FOZ60_015993</name>
</gene>
<evidence type="ECO:0000256" key="2">
    <source>
        <dbReference type="ARBA" id="ARBA00022723"/>
    </source>
</evidence>
<evidence type="ECO:0000259" key="4">
    <source>
        <dbReference type="Pfam" id="PF13359"/>
    </source>
</evidence>
<dbReference type="AlphaFoldDB" id="A0A7J6P523"/>
<evidence type="ECO:0000256" key="3">
    <source>
        <dbReference type="SAM" id="MobiDB-lite"/>
    </source>
</evidence>
<sequence>MSLAVNHAGKRAIWTTEEVQLLGSLVADGDQKRREVIMSKNISGDFRRKKKEAWEAVAQEFNTRAAALDSGYSGCVRTAEQVKQRWTKGKSQAKNQNAVVKASLSATGGGKAGVEAHLQDYLTGLSPEELRGCTNEDYGSINLNAAVAVAAVLDDQQPNGGDEVHEVSNAASELNTNNLNDEKSATPTPSSVSPMIAKSTQGEFSLKRISSTPREKPPGKKSRSSSRPEDALIEEELKTTRLWRRVLKLKLKLYEKTLAELGLDDEGLHTRQDDDLVNTYNFCHSSTRFVCERAFGVLKSRWRCVHSGLRVEPQQAVRIVAAAVTLHNMCRRRGWRSFRADDYIDPEVMRAIHEENGEGEDLGIRDIVERGVLRDDPVLMQNGNTAAGFRQIARMRRQRLGNWLAFVRQAGMGAR</sequence>
<dbReference type="EMBL" id="JABANP010000083">
    <property type="protein sequence ID" value="KAF4691185.1"/>
    <property type="molecule type" value="Genomic_DNA"/>
</dbReference>
<feature type="compositionally biased region" description="Polar residues" evidence="3">
    <location>
        <begin position="175"/>
        <end position="212"/>
    </location>
</feature>
<feature type="domain" description="Myb/SANT-like DNA-binding" evidence="5">
    <location>
        <begin position="14"/>
        <end position="96"/>
    </location>
</feature>
<dbReference type="OrthoDB" id="2415966at2759"/>
<reference evidence="6 7" key="1">
    <citation type="submission" date="2020-04" db="EMBL/GenBank/DDBJ databases">
        <title>Perkinsus olseni comparative genomics.</title>
        <authorList>
            <person name="Bogema D.R."/>
        </authorList>
    </citation>
    <scope>NUCLEOTIDE SEQUENCE [LARGE SCALE GENOMIC DNA]</scope>
    <source>
        <strain evidence="6">00978-12</strain>
    </source>
</reference>
<evidence type="ECO:0000313" key="6">
    <source>
        <dbReference type="EMBL" id="KAF4691185.1"/>
    </source>
</evidence>
<accession>A0A7J6P523</accession>
<keyword evidence="2" id="KW-0479">Metal-binding</keyword>
<proteinExistence type="predicted"/>
<dbReference type="InterPro" id="IPR028002">
    <property type="entry name" value="Myb_DNA-bind_5"/>
</dbReference>
<dbReference type="Pfam" id="PF13873">
    <property type="entry name" value="Myb_DNA-bind_5"/>
    <property type="match status" value="1"/>
</dbReference>
<feature type="domain" description="DDE Tnp4" evidence="4">
    <location>
        <begin position="278"/>
        <end position="328"/>
    </location>
</feature>
<feature type="region of interest" description="Disordered" evidence="3">
    <location>
        <begin position="175"/>
        <end position="231"/>
    </location>
</feature>
<comment type="cofactor">
    <cofactor evidence="1">
        <name>a divalent metal cation</name>
        <dbReference type="ChEBI" id="CHEBI:60240"/>
    </cofactor>
</comment>